<reference evidence="1" key="2">
    <citation type="journal article" date="2022" name="Microb. Genom.">
        <title>A chromosome-scale genome assembly of the tomato pathogen Cladosporium fulvum reveals a compartmentalized genome architecture and the presence of a dispensable chromosome.</title>
        <authorList>
            <person name="Zaccaron A.Z."/>
            <person name="Chen L.H."/>
            <person name="Samaras A."/>
            <person name="Stergiopoulos I."/>
        </authorList>
    </citation>
    <scope>NUCLEOTIDE SEQUENCE</scope>
    <source>
        <strain evidence="1">Race5_Kim</strain>
    </source>
</reference>
<proteinExistence type="predicted"/>
<accession>A0A9Q8P811</accession>
<evidence type="ECO:0000313" key="1">
    <source>
        <dbReference type="EMBL" id="UJO16588.1"/>
    </source>
</evidence>
<dbReference type="EMBL" id="CP090166">
    <property type="protein sequence ID" value="UJO16588.1"/>
    <property type="molecule type" value="Genomic_DNA"/>
</dbReference>
<name>A0A9Q8P811_PASFU</name>
<evidence type="ECO:0000313" key="2">
    <source>
        <dbReference type="Proteomes" id="UP000756132"/>
    </source>
</evidence>
<dbReference type="Proteomes" id="UP000756132">
    <property type="component" value="Chromosome 4"/>
</dbReference>
<dbReference type="GeneID" id="71985164"/>
<dbReference type="RefSeq" id="XP_047760954.1">
    <property type="nucleotide sequence ID" value="XM_047904434.1"/>
</dbReference>
<dbReference type="KEGG" id="ffu:CLAFUR5_05286"/>
<dbReference type="AlphaFoldDB" id="A0A9Q8P811"/>
<keyword evidence="2" id="KW-1185">Reference proteome</keyword>
<gene>
    <name evidence="1" type="ORF">CLAFUR5_05286</name>
</gene>
<sequence length="85" mass="9276">MAFAEHSQNGHRTCLAGDPAEWEAVEWAEGVVDLTRKETEGVLTVELEIVAAVEDGSRLVSDGLARCEYAYVGWFSALASEYNVV</sequence>
<reference evidence="1" key="1">
    <citation type="submission" date="2021-12" db="EMBL/GenBank/DDBJ databases">
        <authorList>
            <person name="Zaccaron A."/>
            <person name="Stergiopoulos I."/>
        </authorList>
    </citation>
    <scope>NUCLEOTIDE SEQUENCE</scope>
    <source>
        <strain evidence="1">Race5_Kim</strain>
    </source>
</reference>
<protein>
    <submittedName>
        <fullName evidence="1">Uncharacterized protein</fullName>
    </submittedName>
</protein>
<organism evidence="1 2">
    <name type="scientific">Passalora fulva</name>
    <name type="common">Tomato leaf mold</name>
    <name type="synonym">Cladosporium fulvum</name>
    <dbReference type="NCBI Taxonomy" id="5499"/>
    <lineage>
        <taxon>Eukaryota</taxon>
        <taxon>Fungi</taxon>
        <taxon>Dikarya</taxon>
        <taxon>Ascomycota</taxon>
        <taxon>Pezizomycotina</taxon>
        <taxon>Dothideomycetes</taxon>
        <taxon>Dothideomycetidae</taxon>
        <taxon>Mycosphaerellales</taxon>
        <taxon>Mycosphaerellaceae</taxon>
        <taxon>Fulvia</taxon>
    </lineage>
</organism>